<evidence type="ECO:0000313" key="3">
    <source>
        <dbReference type="Proteomes" id="UP001209229"/>
    </source>
</evidence>
<evidence type="ECO:0000313" key="2">
    <source>
        <dbReference type="EMBL" id="MCW3787956.1"/>
    </source>
</evidence>
<sequence>MKKLNTINLRVIIITVFALVCYATKINSQVIDITDQVGNVYTETGNDSPDNEGLEKLFDNDNSTKYLTFNQPVEVTIVATKKYVVSSYEIVSGNDEPDRDPYNWTLYGSNDGTNWEVIEVRTGEIWTDRIQSRSFDITTIPNGYSMFKFAMEVQKVDGTILQFQELNLYGTEDTSTSIDNFTTSDLSMYVSDSGNSLILTNLSEGESKITVFNIDGSLMLEQVISNSANVKLDIAGLSSGIYLIRVANGQVIQTQKIIK</sequence>
<dbReference type="NCBIfam" id="TIGR04183">
    <property type="entry name" value="Por_Secre_tail"/>
    <property type="match status" value="1"/>
</dbReference>
<evidence type="ECO:0000259" key="1">
    <source>
        <dbReference type="Pfam" id="PF18962"/>
    </source>
</evidence>
<dbReference type="Pfam" id="PF18962">
    <property type="entry name" value="Por_Secre_tail"/>
    <property type="match status" value="1"/>
</dbReference>
<name>A0AAE3M6M6_9BACT</name>
<dbReference type="InterPro" id="IPR026444">
    <property type="entry name" value="Secre_tail"/>
</dbReference>
<keyword evidence="3" id="KW-1185">Reference proteome</keyword>
<dbReference type="EMBL" id="JAPDPJ010000040">
    <property type="protein sequence ID" value="MCW3787956.1"/>
    <property type="molecule type" value="Genomic_DNA"/>
</dbReference>
<dbReference type="InterPro" id="IPR008979">
    <property type="entry name" value="Galactose-bd-like_sf"/>
</dbReference>
<comment type="caution">
    <text evidence="2">The sequence shown here is derived from an EMBL/GenBank/DDBJ whole genome shotgun (WGS) entry which is preliminary data.</text>
</comment>
<proteinExistence type="predicted"/>
<organism evidence="2 3">
    <name type="scientific">Plebeiibacterium sediminum</name>
    <dbReference type="NCBI Taxonomy" id="2992112"/>
    <lineage>
        <taxon>Bacteria</taxon>
        <taxon>Pseudomonadati</taxon>
        <taxon>Bacteroidota</taxon>
        <taxon>Bacteroidia</taxon>
        <taxon>Marinilabiliales</taxon>
        <taxon>Marinilabiliaceae</taxon>
        <taxon>Plebeiibacterium</taxon>
    </lineage>
</organism>
<protein>
    <submittedName>
        <fullName evidence="2">T9SS type A sorting domain-containing protein</fullName>
    </submittedName>
</protein>
<dbReference type="SUPFAM" id="SSF49785">
    <property type="entry name" value="Galactose-binding domain-like"/>
    <property type="match status" value="1"/>
</dbReference>
<accession>A0AAE3M6M6</accession>
<dbReference type="AlphaFoldDB" id="A0AAE3M6M6"/>
<feature type="domain" description="Secretion system C-terminal sorting" evidence="1">
    <location>
        <begin position="201"/>
        <end position="258"/>
    </location>
</feature>
<dbReference type="RefSeq" id="WP_301191520.1">
    <property type="nucleotide sequence ID" value="NZ_JAPDPJ010000040.1"/>
</dbReference>
<reference evidence="2" key="1">
    <citation type="submission" date="2022-10" db="EMBL/GenBank/DDBJ databases">
        <authorList>
            <person name="Yu W.X."/>
        </authorList>
    </citation>
    <scope>NUCLEOTIDE SEQUENCE</scope>
    <source>
        <strain evidence="2">AAT</strain>
    </source>
</reference>
<gene>
    <name evidence="2" type="ORF">OM075_15885</name>
</gene>
<dbReference type="Proteomes" id="UP001209229">
    <property type="component" value="Unassembled WGS sequence"/>
</dbReference>
<dbReference type="Gene3D" id="2.60.120.260">
    <property type="entry name" value="Galactose-binding domain-like"/>
    <property type="match status" value="1"/>
</dbReference>